<evidence type="ECO:0000259" key="3">
    <source>
        <dbReference type="Pfam" id="PF14291"/>
    </source>
</evidence>
<dbReference type="OrthoDB" id="6598476at2759"/>
<gene>
    <name evidence="4" type="ORF">FWK35_00038243</name>
</gene>
<evidence type="ECO:0000259" key="2">
    <source>
        <dbReference type="Pfam" id="PF05699"/>
    </source>
</evidence>
<dbReference type="PANTHER" id="PTHR45749">
    <property type="match status" value="1"/>
</dbReference>
<dbReference type="EMBL" id="VUJU01012536">
    <property type="protein sequence ID" value="KAF0707458.1"/>
    <property type="molecule type" value="Genomic_DNA"/>
</dbReference>
<feature type="coiled-coil region" evidence="1">
    <location>
        <begin position="419"/>
        <end position="453"/>
    </location>
</feature>
<evidence type="ECO:0000313" key="4">
    <source>
        <dbReference type="EMBL" id="KAF0707458.1"/>
    </source>
</evidence>
<organism evidence="4 5">
    <name type="scientific">Aphis craccivora</name>
    <name type="common">Cowpea aphid</name>
    <dbReference type="NCBI Taxonomy" id="307492"/>
    <lineage>
        <taxon>Eukaryota</taxon>
        <taxon>Metazoa</taxon>
        <taxon>Ecdysozoa</taxon>
        <taxon>Arthropoda</taxon>
        <taxon>Hexapoda</taxon>
        <taxon>Insecta</taxon>
        <taxon>Pterygota</taxon>
        <taxon>Neoptera</taxon>
        <taxon>Paraneoptera</taxon>
        <taxon>Hemiptera</taxon>
        <taxon>Sternorrhyncha</taxon>
        <taxon>Aphidomorpha</taxon>
        <taxon>Aphidoidea</taxon>
        <taxon>Aphididae</taxon>
        <taxon>Aphidini</taxon>
        <taxon>Aphis</taxon>
        <taxon>Aphis</taxon>
    </lineage>
</organism>
<feature type="domain" description="HAT C-terminal dimerisation" evidence="2">
    <location>
        <begin position="596"/>
        <end position="641"/>
    </location>
</feature>
<name>A0A6G0VT17_APHCR</name>
<dbReference type="SUPFAM" id="SSF53098">
    <property type="entry name" value="Ribonuclease H-like"/>
    <property type="match status" value="1"/>
</dbReference>
<dbReference type="GO" id="GO:0046983">
    <property type="term" value="F:protein dimerization activity"/>
    <property type="evidence" value="ECO:0007669"/>
    <property type="project" value="InterPro"/>
</dbReference>
<accession>A0A6G0VT17</accession>
<dbReference type="Pfam" id="PF05699">
    <property type="entry name" value="Dimer_Tnp_hAT"/>
    <property type="match status" value="1"/>
</dbReference>
<dbReference type="InterPro" id="IPR008906">
    <property type="entry name" value="HATC_C_dom"/>
</dbReference>
<feature type="non-terminal residue" evidence="4">
    <location>
        <position position="667"/>
    </location>
</feature>
<dbReference type="InterPro" id="IPR025398">
    <property type="entry name" value="DUF4371"/>
</dbReference>
<keyword evidence="1" id="KW-0175">Coiled coil</keyword>
<dbReference type="InterPro" id="IPR012337">
    <property type="entry name" value="RNaseH-like_sf"/>
</dbReference>
<reference evidence="4 5" key="1">
    <citation type="submission" date="2019-08" db="EMBL/GenBank/DDBJ databases">
        <title>Whole genome of Aphis craccivora.</title>
        <authorList>
            <person name="Voronova N.V."/>
            <person name="Shulinski R.S."/>
            <person name="Bandarenka Y.V."/>
            <person name="Zhorov D.G."/>
            <person name="Warner D."/>
        </authorList>
    </citation>
    <scope>NUCLEOTIDE SEQUENCE [LARGE SCALE GENOMIC DNA]</scope>
    <source>
        <strain evidence="4">180601</strain>
        <tissue evidence="4">Whole Body</tissue>
    </source>
</reference>
<dbReference type="Proteomes" id="UP000478052">
    <property type="component" value="Unassembled WGS sequence"/>
</dbReference>
<evidence type="ECO:0000256" key="1">
    <source>
        <dbReference type="SAM" id="Coils"/>
    </source>
</evidence>
<protein>
    <submittedName>
        <fullName evidence="4">Zinc finger MYM-type protein 1-like</fullName>
    </submittedName>
</protein>
<proteinExistence type="predicted"/>
<dbReference type="Pfam" id="PF14291">
    <property type="entry name" value="DUF4371"/>
    <property type="match status" value="1"/>
</dbReference>
<feature type="domain" description="DUF4371" evidence="3">
    <location>
        <begin position="80"/>
        <end position="257"/>
    </location>
</feature>
<evidence type="ECO:0000313" key="5">
    <source>
        <dbReference type="Proteomes" id="UP000478052"/>
    </source>
</evidence>
<keyword evidence="5" id="KW-1185">Reference proteome</keyword>
<comment type="caution">
    <text evidence="4">The sequence shown here is derived from an EMBL/GenBank/DDBJ whole genome shotgun (WGS) entry which is preliminary data.</text>
</comment>
<dbReference type="PANTHER" id="PTHR45749:SF21">
    <property type="entry name" value="DUF4371 DOMAIN-CONTAINING PROTEIN"/>
    <property type="match status" value="1"/>
</dbReference>
<dbReference type="AlphaFoldDB" id="A0A6G0VT17"/>
<sequence>RVYCETCWLFANRSEKGFKNNWIVGINDWHHMNEKINDHEKSQTHIYASSVRLHWSENKTINRHTEEQISKEADFWKNVLTRIIKIILYLTEGNTALRGNEGSGKNKSNSEGNFIRTVKLMSEFDPILYELLNNESLKTKYLSWKIQNEIIDLLAIELRRLLCEEIKASKLFSIIMDSTLDITKKDQLSVVLRYVVIDYQKKSIEIKESFLGFFELKKHGASDYENLLYNILESYDLNVKNCRGQGYDGASVMSGSNSGVQKRILSVAPNAPFVHCCAHNLNLVISDAAKSSQVANNFFATVQAIFNFFSSSAPRWATLAFSEDFACKIRKKVLKKICPTRWEARHESVSALKQRYIDVLKSLININLISKKSDERSEAQSLQKKMESFQFVLMLCVWENILRPLHGVSKMLQQQNMNLQYARDRLKDVYNLINELRNNYEDIINNAKSLCLRWSLPVSFTEPRQIYAKKHFDEVDGDRRLTITTENFKIKVFFPIIDTVLMQLNLRFKAMDNVCTTFDFLYPNNLLCLTEDNIVKESYDFIESYKDDISSDFTGQILSLKELIKNKNVKTINEMATFILTNDIATSYSDILVACTIFLTLPVTVATAERSFSKLKIIKNYLRNSCGQNRLTNIAILNIEQKRTSELKIDKLIKDFSNIKARKMKFV</sequence>
<feature type="non-terminal residue" evidence="4">
    <location>
        <position position="1"/>
    </location>
</feature>